<sequence>MEAGRPAERMTAGELQDLLVTALVRQAGGTKRDWRAALGPVRVYGAETHPHCNWSVSPSGSNGENAIIERLLDDVRGRYPLVSEA</sequence>
<accession>A0ABU3N9K9</accession>
<name>A0ABU3N9K9_9SPHN</name>
<evidence type="ECO:0000313" key="1">
    <source>
        <dbReference type="EMBL" id="MDT8760991.1"/>
    </source>
</evidence>
<proteinExistence type="predicted"/>
<reference evidence="1" key="1">
    <citation type="submission" date="2022-04" db="EMBL/GenBank/DDBJ databases">
        <title>Tomato heritable bacteria conferring resistance against bacterial wilt.</title>
        <authorList>
            <person name="Yin J."/>
        </authorList>
    </citation>
    <scope>NUCLEOTIDE SEQUENCE</scope>
    <source>
        <strain evidence="1">Cra20</strain>
    </source>
</reference>
<comment type="caution">
    <text evidence="1">The sequence shown here is derived from an EMBL/GenBank/DDBJ whole genome shotgun (WGS) entry which is preliminary data.</text>
</comment>
<gene>
    <name evidence="1" type="ORF">MZO42_20015</name>
</gene>
<dbReference type="EMBL" id="JALMLT010000006">
    <property type="protein sequence ID" value="MDT8760991.1"/>
    <property type="molecule type" value="Genomic_DNA"/>
</dbReference>
<evidence type="ECO:0008006" key="2">
    <source>
        <dbReference type="Google" id="ProtNLM"/>
    </source>
</evidence>
<organism evidence="1">
    <name type="scientific">Sphingomonas psychrotolerans</name>
    <dbReference type="NCBI Taxonomy" id="1327635"/>
    <lineage>
        <taxon>Bacteria</taxon>
        <taxon>Pseudomonadati</taxon>
        <taxon>Pseudomonadota</taxon>
        <taxon>Alphaproteobacteria</taxon>
        <taxon>Sphingomonadales</taxon>
        <taxon>Sphingomonadaceae</taxon>
        <taxon>Sphingomonas</taxon>
    </lineage>
</organism>
<protein>
    <recommendedName>
        <fullName evidence="2">Transposase</fullName>
    </recommendedName>
</protein>